<dbReference type="GO" id="GO:0015562">
    <property type="term" value="F:efflux transmembrane transporter activity"/>
    <property type="evidence" value="ECO:0007669"/>
    <property type="project" value="InterPro"/>
</dbReference>
<evidence type="ECO:0000256" key="3">
    <source>
        <dbReference type="ARBA" id="ARBA00022448"/>
    </source>
</evidence>
<comment type="subcellular location">
    <subcellularLocation>
        <location evidence="1">Cell outer membrane</location>
    </subcellularLocation>
</comment>
<keyword evidence="6" id="KW-0472">Membrane</keyword>
<dbReference type="GO" id="GO:1990281">
    <property type="term" value="C:efflux pump complex"/>
    <property type="evidence" value="ECO:0007669"/>
    <property type="project" value="TreeGrafter"/>
</dbReference>
<dbReference type="OrthoDB" id="13803at2"/>
<evidence type="ECO:0000313" key="9">
    <source>
        <dbReference type="EMBL" id="RNF68402.1"/>
    </source>
</evidence>
<comment type="similarity">
    <text evidence="2">Belongs to the outer membrane factor (OMF) (TC 1.B.17) family.</text>
</comment>
<evidence type="ECO:0000256" key="6">
    <source>
        <dbReference type="ARBA" id="ARBA00023136"/>
    </source>
</evidence>
<dbReference type="PANTHER" id="PTHR30026:SF21">
    <property type="entry name" value="SLR1270 PROTEIN"/>
    <property type="match status" value="1"/>
</dbReference>
<evidence type="ECO:0000256" key="5">
    <source>
        <dbReference type="ARBA" id="ARBA00022692"/>
    </source>
</evidence>
<proteinExistence type="inferred from homology"/>
<keyword evidence="7" id="KW-0998">Cell outer membrane</keyword>
<evidence type="ECO:0000256" key="2">
    <source>
        <dbReference type="ARBA" id="ARBA00007613"/>
    </source>
</evidence>
<accession>A0A3M8RK29</accession>
<dbReference type="SUPFAM" id="SSF56954">
    <property type="entry name" value="Outer membrane efflux proteins (OEP)"/>
    <property type="match status" value="1"/>
</dbReference>
<keyword evidence="8" id="KW-0732">Signal</keyword>
<dbReference type="GO" id="GO:0009279">
    <property type="term" value="C:cell outer membrane"/>
    <property type="evidence" value="ECO:0007669"/>
    <property type="project" value="UniProtKB-SubCell"/>
</dbReference>
<dbReference type="InterPro" id="IPR003423">
    <property type="entry name" value="OMP_efflux"/>
</dbReference>
<dbReference type="RefSeq" id="WP_123102062.1">
    <property type="nucleotide sequence ID" value="NZ_CP127527.1"/>
</dbReference>
<name>A0A3M8RK29_9PROT</name>
<protein>
    <submittedName>
        <fullName evidence="9">TolC family protein</fullName>
    </submittedName>
</protein>
<evidence type="ECO:0000256" key="7">
    <source>
        <dbReference type="ARBA" id="ARBA00023237"/>
    </source>
</evidence>
<sequence length="476" mass="50543">MSARSWKQIQLAVAATFSLAGIAAIVPAQAVDFTQCVDLALKQNPQILGARAQVAEAQGGIREARGHLLPKLSASFTASESNNALTVFGMKLSQRQATFNDFGAGQFTGPGALGVAPNNLNHPGSYNNYGTQFKLDVPIWNGGAIWGRLDQAQAMLKAARSGDEMAKQQLIFALLQAYEGVRAADAAIMVGEKAKAAAESTVKTTQSLLQRGVVVKSDLLSAQVHLEETELALQHAQDAKANALEGLAILIGWPADKPLTVDAPVQPAAPGADLPILQAQALANNAGIQALQHQVKAAQAGITVARAAYLPHVNAMAIQEWNGSTLGNAVPSYTLAGVLSWNVLDFARGGGMDQADAKRQQSLAALQEAQDRLRLQVAQDWRSAREAARRVQVRKLAAQQMEEAQRLIRLRYENGVETITGLLRGQAELDQVRADLVEAHYQEAVARGALLLALGKLNTQHIVAAGQSPVVKGVAE</sequence>
<feature type="signal peptide" evidence="8">
    <location>
        <begin position="1"/>
        <end position="30"/>
    </location>
</feature>
<dbReference type="GO" id="GO:0015288">
    <property type="term" value="F:porin activity"/>
    <property type="evidence" value="ECO:0007669"/>
    <property type="project" value="TreeGrafter"/>
</dbReference>
<keyword evidence="5" id="KW-0812">Transmembrane</keyword>
<dbReference type="EMBL" id="RIZI01000120">
    <property type="protein sequence ID" value="RNF68402.1"/>
    <property type="molecule type" value="Genomic_DNA"/>
</dbReference>
<gene>
    <name evidence="9" type="ORF">EC580_03010</name>
</gene>
<comment type="caution">
    <text evidence="9">The sequence shown here is derived from an EMBL/GenBank/DDBJ whole genome shotgun (WGS) entry which is preliminary data.</text>
</comment>
<keyword evidence="3" id="KW-0813">Transport</keyword>
<dbReference type="PANTHER" id="PTHR30026">
    <property type="entry name" value="OUTER MEMBRANE PROTEIN TOLC"/>
    <property type="match status" value="1"/>
</dbReference>
<evidence type="ECO:0000256" key="4">
    <source>
        <dbReference type="ARBA" id="ARBA00022452"/>
    </source>
</evidence>
<dbReference type="Pfam" id="PF02321">
    <property type="entry name" value="OEP"/>
    <property type="match status" value="2"/>
</dbReference>
<evidence type="ECO:0000256" key="8">
    <source>
        <dbReference type="SAM" id="SignalP"/>
    </source>
</evidence>
<keyword evidence="4" id="KW-1134">Transmembrane beta strand</keyword>
<organism evidence="9">
    <name type="scientific">Acidithiobacillus sulfuriphilus</name>
    <dbReference type="NCBI Taxonomy" id="1867749"/>
    <lineage>
        <taxon>Bacteria</taxon>
        <taxon>Pseudomonadati</taxon>
        <taxon>Pseudomonadota</taxon>
        <taxon>Acidithiobacillia</taxon>
        <taxon>Acidithiobacillales</taxon>
        <taxon>Acidithiobacillaceae</taxon>
        <taxon>Acidithiobacillus</taxon>
    </lineage>
</organism>
<dbReference type="Gene3D" id="1.20.1600.10">
    <property type="entry name" value="Outer membrane efflux proteins (OEP)"/>
    <property type="match status" value="1"/>
</dbReference>
<reference evidence="9" key="1">
    <citation type="submission" date="2018-10" db="EMBL/GenBank/DDBJ databases">
        <title>Acidithiobacillus sulfuriphilus sp. nov.: an extremely acidophilic sulfur-oxidizing chemolithotroph isolated from a neutral pH environment.</title>
        <authorList>
            <person name="Falagan C."/>
            <person name="Moya-Beltran A."/>
            <person name="Quatrini R."/>
            <person name="Johnson D.B."/>
        </authorList>
    </citation>
    <scope>NUCLEOTIDE SEQUENCE [LARGE SCALE GENOMIC DNA]</scope>
    <source>
        <strain evidence="9">CJ-2</strain>
    </source>
</reference>
<dbReference type="InterPro" id="IPR051906">
    <property type="entry name" value="TolC-like"/>
</dbReference>
<dbReference type="AlphaFoldDB" id="A0A3M8RK29"/>
<evidence type="ECO:0000256" key="1">
    <source>
        <dbReference type="ARBA" id="ARBA00004442"/>
    </source>
</evidence>
<feature type="chain" id="PRO_5018133505" evidence="8">
    <location>
        <begin position="31"/>
        <end position="476"/>
    </location>
</feature>